<protein>
    <submittedName>
        <fullName evidence="1">Uncharacterized protein</fullName>
    </submittedName>
</protein>
<dbReference type="STRING" id="913024.SAMN05421741_12411"/>
<evidence type="ECO:0000313" key="1">
    <source>
        <dbReference type="EMBL" id="SFO17595.1"/>
    </source>
</evidence>
<gene>
    <name evidence="1" type="ORF">SAMN05421741_12411</name>
</gene>
<reference evidence="2" key="1">
    <citation type="submission" date="2016-10" db="EMBL/GenBank/DDBJ databases">
        <authorList>
            <person name="Varghese N."/>
            <person name="Submissions S."/>
        </authorList>
    </citation>
    <scope>NUCLEOTIDE SEQUENCE [LARGE SCALE GENOMIC DNA]</scope>
    <source>
        <strain evidence="2">DS-12</strain>
    </source>
</reference>
<keyword evidence="2" id="KW-1185">Reference proteome</keyword>
<dbReference type="OrthoDB" id="765945at2"/>
<dbReference type="EMBL" id="FOVI01000024">
    <property type="protein sequence ID" value="SFO17595.1"/>
    <property type="molecule type" value="Genomic_DNA"/>
</dbReference>
<evidence type="ECO:0000313" key="2">
    <source>
        <dbReference type="Proteomes" id="UP000199036"/>
    </source>
</evidence>
<accession>A0A1I5F1H3</accession>
<dbReference type="Proteomes" id="UP000199036">
    <property type="component" value="Unassembled WGS sequence"/>
</dbReference>
<dbReference type="AlphaFoldDB" id="A0A1I5F1H3"/>
<dbReference type="RefSeq" id="WP_091525491.1">
    <property type="nucleotide sequence ID" value="NZ_FOVI01000024.1"/>
</dbReference>
<proteinExistence type="predicted"/>
<name>A0A1I5F1H3_9FLAO</name>
<organism evidence="1 2">
    <name type="scientific">Paenimyroides ummariense</name>
    <dbReference type="NCBI Taxonomy" id="913024"/>
    <lineage>
        <taxon>Bacteria</taxon>
        <taxon>Pseudomonadati</taxon>
        <taxon>Bacteroidota</taxon>
        <taxon>Flavobacteriia</taxon>
        <taxon>Flavobacteriales</taxon>
        <taxon>Flavobacteriaceae</taxon>
        <taxon>Paenimyroides</taxon>
    </lineage>
</organism>
<sequence>MDGNYQNKEEDLKLSIFQQWITEIIKNKYWDNYRELHIDEISRDFDDYKNWFEEALVILEIFRECLYDDYKVLLVIELNYLINSMENSRLDWEFLKNNISHFTPPAFYLFPKNDSKLIKTLKI</sequence>